<evidence type="ECO:0000259" key="3">
    <source>
        <dbReference type="Pfam" id="PF07261"/>
    </source>
</evidence>
<dbReference type="PIRSF" id="PIRSF033722">
    <property type="entry name" value="DnaD_CA_C3587_prd"/>
    <property type="match status" value="1"/>
</dbReference>
<dbReference type="Proteomes" id="UP000823912">
    <property type="component" value="Unassembled WGS sequence"/>
</dbReference>
<dbReference type="Pfam" id="PF07261">
    <property type="entry name" value="DnaB_2"/>
    <property type="match status" value="2"/>
</dbReference>
<feature type="compositionally biased region" description="Basic and acidic residues" evidence="2">
    <location>
        <begin position="104"/>
        <end position="113"/>
    </location>
</feature>
<comment type="similarity">
    <text evidence="1">Belongs to the DnaB/DnaD family.</text>
</comment>
<dbReference type="Gene3D" id="1.10.10.630">
    <property type="entry name" value="DnaD domain-like"/>
    <property type="match status" value="2"/>
</dbReference>
<gene>
    <name evidence="4" type="ORF">IAA55_02985</name>
</gene>
<dbReference type="InterPro" id="IPR053162">
    <property type="entry name" value="DnaD"/>
</dbReference>
<dbReference type="PANTHER" id="PTHR37293:SF5">
    <property type="entry name" value="DNA REPLICATION PROTEIN"/>
    <property type="match status" value="1"/>
</dbReference>
<dbReference type="AlphaFoldDB" id="A0A9D1E8E7"/>
<comment type="caution">
    <text evidence="4">The sequence shown here is derived from an EMBL/GenBank/DDBJ whole genome shotgun (WGS) entry which is preliminary data.</text>
</comment>
<evidence type="ECO:0000256" key="1">
    <source>
        <dbReference type="ARBA" id="ARBA00093462"/>
    </source>
</evidence>
<dbReference type="PANTHER" id="PTHR37293">
    <property type="entry name" value="PHAGE REPLICATION PROTEIN-RELATED"/>
    <property type="match status" value="1"/>
</dbReference>
<reference evidence="4" key="1">
    <citation type="submission" date="2020-10" db="EMBL/GenBank/DDBJ databases">
        <authorList>
            <person name="Gilroy R."/>
        </authorList>
    </citation>
    <scope>NUCLEOTIDE SEQUENCE</scope>
    <source>
        <strain evidence="4">ChiSjej5B23-6657</strain>
    </source>
</reference>
<feature type="compositionally biased region" description="Polar residues" evidence="2">
    <location>
        <begin position="114"/>
        <end position="129"/>
    </location>
</feature>
<feature type="region of interest" description="Disordered" evidence="2">
    <location>
        <begin position="316"/>
        <end position="339"/>
    </location>
</feature>
<dbReference type="InterPro" id="IPR006343">
    <property type="entry name" value="DnaB/C_C"/>
</dbReference>
<sequence length="358" mass="40646">MSDITIHTSNPAGITCVSNVFIDTYMKEANGEYVKIYLYLLRCLGQREIPFSIPAMADKLEYTEADIRRALAYWERQGLLRLERDPSENLRGICLLDPSDAGCPKDDAADPRETTASAETSLAEQTVSVSEGEEALPAPRSYTPEERDALQSDPNLEEILFLAERYIRHPLSSKDMETIIYWYDGLKLPADLIEYLIESCVDKGHVSIHYMNKVALNWAANHFSSVEEAKQSASIHSQAYYAVMKAFGISGRSLAEAEGSYVEKWTRTYGFTLDIITEACKRTILNIQKPSFPYADALLTSWHDQKVHHLEDIARLDQANTRKPAKKSDQKGGGQNRFHNFSQRQYDYDALEQQLLRK</sequence>
<accession>A0A9D1E8E7</accession>
<protein>
    <submittedName>
        <fullName evidence="4">DnaD domain protein</fullName>
    </submittedName>
</protein>
<name>A0A9D1E8E7_9FIRM</name>
<evidence type="ECO:0000256" key="2">
    <source>
        <dbReference type="SAM" id="MobiDB-lite"/>
    </source>
</evidence>
<proteinExistence type="inferred from homology"/>
<evidence type="ECO:0000313" key="4">
    <source>
        <dbReference type="EMBL" id="HIR70230.1"/>
    </source>
</evidence>
<dbReference type="InterPro" id="IPR034829">
    <property type="entry name" value="DnaD-like_sf"/>
</dbReference>
<dbReference type="SUPFAM" id="SSF158499">
    <property type="entry name" value="DnaD domain-like"/>
    <property type="match status" value="2"/>
</dbReference>
<reference evidence="4" key="2">
    <citation type="journal article" date="2021" name="PeerJ">
        <title>Extensive microbial diversity within the chicken gut microbiome revealed by metagenomics and culture.</title>
        <authorList>
            <person name="Gilroy R."/>
            <person name="Ravi A."/>
            <person name="Getino M."/>
            <person name="Pursley I."/>
            <person name="Horton D.L."/>
            <person name="Alikhan N.F."/>
            <person name="Baker D."/>
            <person name="Gharbi K."/>
            <person name="Hall N."/>
            <person name="Watson M."/>
            <person name="Adriaenssens E.M."/>
            <person name="Foster-Nyarko E."/>
            <person name="Jarju S."/>
            <person name="Secka A."/>
            <person name="Antonio M."/>
            <person name="Oren A."/>
            <person name="Chaudhuri R.R."/>
            <person name="La Ragione R."/>
            <person name="Hildebrand F."/>
            <person name="Pallen M.J."/>
        </authorList>
    </citation>
    <scope>NUCLEOTIDE SEQUENCE</scope>
    <source>
        <strain evidence="4">ChiSjej5B23-6657</strain>
    </source>
</reference>
<dbReference type="NCBIfam" id="TIGR01446">
    <property type="entry name" value="DnaD_dom"/>
    <property type="match status" value="2"/>
</dbReference>
<feature type="domain" description="DnaB/C C-terminal" evidence="3">
    <location>
        <begin position="251"/>
        <end position="313"/>
    </location>
</feature>
<feature type="region of interest" description="Disordered" evidence="2">
    <location>
        <begin position="104"/>
        <end position="150"/>
    </location>
</feature>
<evidence type="ECO:0000313" key="5">
    <source>
        <dbReference type="Proteomes" id="UP000823912"/>
    </source>
</evidence>
<feature type="domain" description="DnaB/C C-terminal" evidence="3">
    <location>
        <begin position="161"/>
        <end position="232"/>
    </location>
</feature>
<organism evidence="4 5">
    <name type="scientific">Candidatus Pullilachnospira gallistercoris</name>
    <dbReference type="NCBI Taxonomy" id="2840911"/>
    <lineage>
        <taxon>Bacteria</taxon>
        <taxon>Bacillati</taxon>
        <taxon>Bacillota</taxon>
        <taxon>Clostridia</taxon>
        <taxon>Lachnospirales</taxon>
        <taxon>Lachnospiraceae</taxon>
        <taxon>Lachnospiraceae incertae sedis</taxon>
        <taxon>Candidatus Pullilachnospira</taxon>
    </lineage>
</organism>
<dbReference type="EMBL" id="DVHM01000048">
    <property type="protein sequence ID" value="HIR70230.1"/>
    <property type="molecule type" value="Genomic_DNA"/>
</dbReference>
<dbReference type="InterPro" id="IPR017019">
    <property type="entry name" value="DNA_replication_prd_bac"/>
</dbReference>